<name>A0ACC2VPF1_9TREE</name>
<gene>
    <name evidence="1" type="ORF">QFC21_003271</name>
</gene>
<sequence length="664" mass="69265">MSKPSLTIITTPASAPATQPPSPVHDGETLPTDYSRKDSSSIDCNPSSESNSEGEDGGAHGSPATDEHVGTPGFTQHSIPADVATEQRGDEQVKAWPSTMSTSESVPFGLGLPLIPDETTLQNLTETRSRSRSRSGSRSPAADGAGRLLNGRGDATRSLPSPKAAANQQQRLNQVERGRSPLAQTSAGGPLASSPITPTKSPQTGFKAFIRWTFGIGKGSSEKEQKKAKTSSPSPSTNTRSRQQTVPPVIAGSPVTMRDAPDRVSPVIQAKSPPPIASPVFSPASPSTSGLSAAPPSAPYQNTLGMVCNPADIPLPPSPFIGQDSLKMPSAGHIVSNSSIASSDVPTHHTTMASHRVSENAAVSKISLSDQSSAPTSAEVVEGLSPLRHSPSVNSNMTRSLSREPACALLAETTPVTSRASPGCVGVAYDYNKVMSAIEPSHAPPFSISPITTSHNNGGPGATAGTTAELHGGVTMSRSVTAEGIAEAKDIMDEKQSMLQEASDNLAAYASKHGMRRSVDSQAEAEAMDSVPFDLGFRPRAGQQARKVSPTSSVPKYGRSVSAPGNDRLAPPSSVGVVTAKEGFGRKLSVKGIAPSGTGLTRSGSKLRTSVYGLSDVLHRKDTTPKQKRISLSPTMHTMGSIMQEANEIMDQDERDRAESFFMS</sequence>
<comment type="caution">
    <text evidence="1">The sequence shown here is derived from an EMBL/GenBank/DDBJ whole genome shotgun (WGS) entry which is preliminary data.</text>
</comment>
<proteinExistence type="predicted"/>
<dbReference type="EMBL" id="JASBWT010000010">
    <property type="protein sequence ID" value="KAJ9101053.1"/>
    <property type="molecule type" value="Genomic_DNA"/>
</dbReference>
<protein>
    <submittedName>
        <fullName evidence="1">Uncharacterized protein</fullName>
    </submittedName>
</protein>
<evidence type="ECO:0000313" key="1">
    <source>
        <dbReference type="EMBL" id="KAJ9101053.1"/>
    </source>
</evidence>
<dbReference type="Proteomes" id="UP001227268">
    <property type="component" value="Unassembled WGS sequence"/>
</dbReference>
<keyword evidence="2" id="KW-1185">Reference proteome</keyword>
<accession>A0ACC2VPF1</accession>
<organism evidence="1 2">
    <name type="scientific">Naganishia friedmannii</name>
    <dbReference type="NCBI Taxonomy" id="89922"/>
    <lineage>
        <taxon>Eukaryota</taxon>
        <taxon>Fungi</taxon>
        <taxon>Dikarya</taxon>
        <taxon>Basidiomycota</taxon>
        <taxon>Agaricomycotina</taxon>
        <taxon>Tremellomycetes</taxon>
        <taxon>Filobasidiales</taxon>
        <taxon>Filobasidiaceae</taxon>
        <taxon>Naganishia</taxon>
    </lineage>
</organism>
<reference evidence="1" key="1">
    <citation type="submission" date="2023-04" db="EMBL/GenBank/DDBJ databases">
        <title>Draft Genome sequencing of Naganishia species isolated from polar environments using Oxford Nanopore Technology.</title>
        <authorList>
            <person name="Leo P."/>
            <person name="Venkateswaran K."/>
        </authorList>
    </citation>
    <scope>NUCLEOTIDE SEQUENCE</scope>
    <source>
        <strain evidence="1">MNA-CCFEE 5423</strain>
    </source>
</reference>
<evidence type="ECO:0000313" key="2">
    <source>
        <dbReference type="Proteomes" id="UP001227268"/>
    </source>
</evidence>